<name>A0ABM9EEZ0_9HYPH</name>
<organism evidence="2 3">
    <name type="scientific">Mesorhizobium escarrei</name>
    <dbReference type="NCBI Taxonomy" id="666018"/>
    <lineage>
        <taxon>Bacteria</taxon>
        <taxon>Pseudomonadati</taxon>
        <taxon>Pseudomonadota</taxon>
        <taxon>Alphaproteobacteria</taxon>
        <taxon>Hyphomicrobiales</taxon>
        <taxon>Phyllobacteriaceae</taxon>
        <taxon>Mesorhizobium</taxon>
    </lineage>
</organism>
<accession>A0ABM9EEZ0</accession>
<dbReference type="RefSeq" id="WP_254021417.1">
    <property type="nucleotide sequence ID" value="NZ_CAKXZT010000160.1"/>
</dbReference>
<evidence type="ECO:0000256" key="1">
    <source>
        <dbReference type="SAM" id="MobiDB-lite"/>
    </source>
</evidence>
<keyword evidence="3" id="KW-1185">Reference proteome</keyword>
<gene>
    <name evidence="2" type="ORF">MES5069_620145</name>
</gene>
<evidence type="ECO:0008006" key="4">
    <source>
        <dbReference type="Google" id="ProtNLM"/>
    </source>
</evidence>
<feature type="region of interest" description="Disordered" evidence="1">
    <location>
        <begin position="150"/>
        <end position="186"/>
    </location>
</feature>
<proteinExistence type="predicted"/>
<dbReference type="EMBL" id="CAKXZT010000160">
    <property type="protein sequence ID" value="CAH2407918.1"/>
    <property type="molecule type" value="Genomic_DNA"/>
</dbReference>
<evidence type="ECO:0000313" key="2">
    <source>
        <dbReference type="EMBL" id="CAH2407918.1"/>
    </source>
</evidence>
<evidence type="ECO:0000313" key="3">
    <source>
        <dbReference type="Proteomes" id="UP001153050"/>
    </source>
</evidence>
<protein>
    <recommendedName>
        <fullName evidence="4">Trypsin-like peptidase domain-containing protein</fullName>
    </recommendedName>
</protein>
<dbReference type="Proteomes" id="UP001153050">
    <property type="component" value="Unassembled WGS sequence"/>
</dbReference>
<comment type="caution">
    <text evidence="2">The sequence shown here is derived from an EMBL/GenBank/DDBJ whole genome shotgun (WGS) entry which is preliminary data.</text>
</comment>
<reference evidence="2 3" key="1">
    <citation type="submission" date="2022-03" db="EMBL/GenBank/DDBJ databases">
        <authorList>
            <person name="Brunel B."/>
        </authorList>
    </citation>
    <scope>NUCLEOTIDE SEQUENCE [LARGE SCALE GENOMIC DNA]</scope>
    <source>
        <strain evidence="2">STM5069sample</strain>
    </source>
</reference>
<sequence length="186" mass="20122">MAIKTIEEFVREHLDEAAKAAPAKFRDAVKPISGVTNKGAPDHIGTAMLLELPEGRFLLTAAHVIDANSETSLYLGADRFKLLQFEALVSAAPDGKRARDHADFAIAPVDPDLLESLSTSKFITEAEISQLLAPTTGRIYTCLGTMDEVSSQGQQYRSHHNDQDAPKIVPPHSSDPPSRRGQGPIP</sequence>